<dbReference type="GO" id="GO:0006146">
    <property type="term" value="P:adenine catabolic process"/>
    <property type="evidence" value="ECO:0007669"/>
    <property type="project" value="TreeGrafter"/>
</dbReference>
<evidence type="ECO:0000256" key="4">
    <source>
        <dbReference type="ARBA" id="ARBA00022833"/>
    </source>
</evidence>
<organism evidence="6 8">
    <name type="scientific">Didymodactylos carnosus</name>
    <dbReference type="NCBI Taxonomy" id="1234261"/>
    <lineage>
        <taxon>Eukaryota</taxon>
        <taxon>Metazoa</taxon>
        <taxon>Spiralia</taxon>
        <taxon>Gnathifera</taxon>
        <taxon>Rotifera</taxon>
        <taxon>Eurotatoria</taxon>
        <taxon>Bdelloidea</taxon>
        <taxon>Philodinida</taxon>
        <taxon>Philodinidae</taxon>
        <taxon>Didymodactylos</taxon>
    </lineage>
</organism>
<dbReference type="InterPro" id="IPR006330">
    <property type="entry name" value="Ado/ade_deaminase"/>
</dbReference>
<evidence type="ECO:0000256" key="2">
    <source>
        <dbReference type="ARBA" id="ARBA00022723"/>
    </source>
</evidence>
<dbReference type="GO" id="GO:0046872">
    <property type="term" value="F:metal ion binding"/>
    <property type="evidence" value="ECO:0007669"/>
    <property type="project" value="UniProtKB-KW"/>
</dbReference>
<dbReference type="InterPro" id="IPR032466">
    <property type="entry name" value="Metal_Hydrolase"/>
</dbReference>
<evidence type="ECO:0000259" key="5">
    <source>
        <dbReference type="Pfam" id="PF00962"/>
    </source>
</evidence>
<dbReference type="GO" id="GO:0043103">
    <property type="term" value="P:hypoxanthine salvage"/>
    <property type="evidence" value="ECO:0007669"/>
    <property type="project" value="TreeGrafter"/>
</dbReference>
<evidence type="ECO:0000256" key="3">
    <source>
        <dbReference type="ARBA" id="ARBA00022801"/>
    </source>
</evidence>
<dbReference type="EMBL" id="CAJNOQ010001833">
    <property type="protein sequence ID" value="CAF0922229.1"/>
    <property type="molecule type" value="Genomic_DNA"/>
</dbReference>
<feature type="domain" description="Adenosine deaminase" evidence="5">
    <location>
        <begin position="2"/>
        <end position="118"/>
    </location>
</feature>
<protein>
    <recommendedName>
        <fullName evidence="5">Adenosine deaminase domain-containing protein</fullName>
    </recommendedName>
</protein>
<dbReference type="PANTHER" id="PTHR43114:SF6">
    <property type="entry name" value="ADENINE DEAMINASE"/>
    <property type="match status" value="1"/>
</dbReference>
<dbReference type="Proteomes" id="UP000681722">
    <property type="component" value="Unassembled WGS sequence"/>
</dbReference>
<dbReference type="GO" id="GO:0005829">
    <property type="term" value="C:cytosol"/>
    <property type="evidence" value="ECO:0007669"/>
    <property type="project" value="TreeGrafter"/>
</dbReference>
<sequence length="124" mass="14329">MVERTDHGVQSVEDELLVKRLVDEKIPLTIYPLSNIKLKVFDDTKKNSLKQLLDSSVMVTINSDDPAYFGGYLNANYLAVTDAFHLDQKDIYKIMCNGFEASFIEEEKRQLFIKQLDAYWKESS</sequence>
<dbReference type="Proteomes" id="UP000663829">
    <property type="component" value="Unassembled WGS sequence"/>
</dbReference>
<evidence type="ECO:0000256" key="1">
    <source>
        <dbReference type="ARBA" id="ARBA00001947"/>
    </source>
</evidence>
<gene>
    <name evidence="6" type="ORF">GPM918_LOCUS9719</name>
    <name evidence="7" type="ORF">SRO942_LOCUS9720</name>
</gene>
<dbReference type="Pfam" id="PF00962">
    <property type="entry name" value="A_deaminase"/>
    <property type="match status" value="1"/>
</dbReference>
<evidence type="ECO:0000313" key="7">
    <source>
        <dbReference type="EMBL" id="CAF3701373.1"/>
    </source>
</evidence>
<dbReference type="EMBL" id="CAJOBC010001833">
    <property type="protein sequence ID" value="CAF3701373.1"/>
    <property type="molecule type" value="Genomic_DNA"/>
</dbReference>
<dbReference type="AlphaFoldDB" id="A0A814B3G0"/>
<accession>A0A814B3G0</accession>
<name>A0A814B3G0_9BILA</name>
<evidence type="ECO:0000313" key="6">
    <source>
        <dbReference type="EMBL" id="CAF0922229.1"/>
    </source>
</evidence>
<keyword evidence="3" id="KW-0378">Hydrolase</keyword>
<comment type="caution">
    <text evidence="6">The sequence shown here is derived from an EMBL/GenBank/DDBJ whole genome shotgun (WGS) entry which is preliminary data.</text>
</comment>
<keyword evidence="4" id="KW-0862">Zinc</keyword>
<dbReference type="GO" id="GO:0000034">
    <property type="term" value="F:adenine deaminase activity"/>
    <property type="evidence" value="ECO:0007669"/>
    <property type="project" value="TreeGrafter"/>
</dbReference>
<keyword evidence="2" id="KW-0479">Metal-binding</keyword>
<dbReference type="Gene3D" id="3.20.20.140">
    <property type="entry name" value="Metal-dependent hydrolases"/>
    <property type="match status" value="1"/>
</dbReference>
<keyword evidence="8" id="KW-1185">Reference proteome</keyword>
<dbReference type="SUPFAM" id="SSF51556">
    <property type="entry name" value="Metallo-dependent hydrolases"/>
    <property type="match status" value="1"/>
</dbReference>
<comment type="cofactor">
    <cofactor evidence="1">
        <name>Zn(2+)</name>
        <dbReference type="ChEBI" id="CHEBI:29105"/>
    </cofactor>
</comment>
<dbReference type="InterPro" id="IPR001365">
    <property type="entry name" value="A_deaminase_dom"/>
</dbReference>
<evidence type="ECO:0000313" key="8">
    <source>
        <dbReference type="Proteomes" id="UP000663829"/>
    </source>
</evidence>
<reference evidence="6" key="1">
    <citation type="submission" date="2021-02" db="EMBL/GenBank/DDBJ databases">
        <authorList>
            <person name="Nowell W R."/>
        </authorList>
    </citation>
    <scope>NUCLEOTIDE SEQUENCE</scope>
</reference>
<dbReference type="OrthoDB" id="272271at2759"/>
<dbReference type="PANTHER" id="PTHR43114">
    <property type="entry name" value="ADENINE DEAMINASE"/>
    <property type="match status" value="1"/>
</dbReference>
<proteinExistence type="predicted"/>